<gene>
    <name evidence="2" type="ORF">QLX08_007363</name>
</gene>
<dbReference type="Proteomes" id="UP001432146">
    <property type="component" value="Unassembled WGS sequence"/>
</dbReference>
<evidence type="ECO:0000256" key="1">
    <source>
        <dbReference type="SAM" id="MobiDB-lite"/>
    </source>
</evidence>
<protein>
    <submittedName>
        <fullName evidence="2">Uncharacterized protein</fullName>
    </submittedName>
</protein>
<evidence type="ECO:0000313" key="3">
    <source>
        <dbReference type="Proteomes" id="UP001432146"/>
    </source>
</evidence>
<evidence type="ECO:0000313" key="2">
    <source>
        <dbReference type="EMBL" id="KAK9299741.1"/>
    </source>
</evidence>
<proteinExistence type="predicted"/>
<feature type="compositionally biased region" description="Polar residues" evidence="1">
    <location>
        <begin position="1066"/>
        <end position="1082"/>
    </location>
</feature>
<dbReference type="EMBL" id="JAWNGG020000144">
    <property type="protein sequence ID" value="KAK9299741.1"/>
    <property type="molecule type" value="Genomic_DNA"/>
</dbReference>
<accession>A0AAW0ZSP9</accession>
<feature type="region of interest" description="Disordered" evidence="1">
    <location>
        <begin position="228"/>
        <end position="315"/>
    </location>
</feature>
<sequence length="1388" mass="153840">MNDEIILKTLTGGGNIPFADEDGAVSSGVEHRRAERRSNVARRELTKETTGPSPCPRNVQSFTTFRSIAQPKIGQEGEHRNVSMLQKGAATTFAQRESQAQHHRQIKQSPAPRRNKNETVLETGFEHPLQRYENAVLKHQTHQTHQRDRGKRQASGDRQQQQQSYSQHGYSSSDESVVRNKSKSISSIDTQSVNNILDEYEDLDYRRSSDLSDVGSISVSNFEAVMMDQQKKQQQEKSRVLAAAARMQPKCSPPGREKPQPVLKVNQQTQVRQRSRERQKESGVRHVLPSSPTEPDNSSTSCVSPAAAAVAVDNSRIRVPEVLLRKGEVQKRVDEWLNQTQSQNFPAPTREKPLTRSNSSADQKSQRRYRQDSRSRSIDEGRGEKLNGTSSSYDDLSRADKKQTERKLADKVNVGVNTSRGTYKEYLASKNRGKQQDYGFSASNTAIGRSRDISPSTGSRIPQRGPLSSSFRSRRLEPSNVASQADIVVVGGGESSQHHQAERNCRARNASDSRLTNLAKTRNESDHGRISGVIGVATGVSSVTTGTSVVTTSSGALSVIPCRKASFKRSQNHDQSTAGATTRALVKEETGQRARGGGGCGGNSVSKGPSNLGDQGEPISPNKDGESRRPALTTDSPRADDKPADAACKSTAEFSRIVDRPTRDVLRITTSESVESRYLRERENKRENKMEQTRQETVYGAVGARVRCLQGQQESRVTKPPRNLQGGIAPSEARKPPVLPRRDQDSRLDNRGMNSPIGSPSTQSTFKPNNSRVYAALQLLNEQNTAKSRSTTTGNNGVQPLERSPCRSHYSSPNHVEKIYERSLQPQVIHVDDLQSILRPSLQVSAYGEGGTGGRSDLKSPPKEAVILDKRNEKQPEEEEQEEEEEEEEEEDEEEGEEKEEEKETEVYERVGELRYEHLETIEEDDQKSEASVCRYPEIGLSQCLKIQQCLPNGRSRGPPPAPPPPPPPPPPLAEKKKEPAATCTKRDQQQNEPARTFVTFRSSGFPQGIKTTSLQSRSAAAGSSECGSEHEEKREVTEPITIDDDDDDDDLEIPYPDSGNLVADRSQSCHTRENSNLSTATIPLDELESERQAAKFKAEDARFRSNEMPEQTMEAGSHIRQEPSQKPEKWEAEKGERTNSREMDGSVVNEVLVKNLQFKQDLPKDAADRGPGHGDSFGKIIEHANANCQQRPIVFHNVLCDNYENVRNARFKESKVYVTKEEMERQRLMELLRKGDYESVKAELERSYTLSTPGGSSPVCCPPCSPPPAPAAYISSARASSRRLAAATGIGGPPSPERDPLGRLLRFLKSFYRELGTRDPPHLPGWASPLPLGTLCPAHFQPHLQLLHKGEQEHRLENIKPDQIFAPVRVSAINHPAGNYFVATSGC</sequence>
<feature type="compositionally biased region" description="Pro residues" evidence="1">
    <location>
        <begin position="958"/>
        <end position="973"/>
    </location>
</feature>
<feature type="region of interest" description="Disordered" evidence="1">
    <location>
        <begin position="950"/>
        <end position="1143"/>
    </location>
</feature>
<feature type="compositionally biased region" description="Polar residues" evidence="1">
    <location>
        <begin position="783"/>
        <end position="798"/>
    </location>
</feature>
<feature type="compositionally biased region" description="Basic and acidic residues" evidence="1">
    <location>
        <begin position="974"/>
        <end position="990"/>
    </location>
</feature>
<feature type="compositionally biased region" description="Basic and acidic residues" evidence="1">
    <location>
        <begin position="369"/>
        <end position="385"/>
    </location>
</feature>
<feature type="compositionally biased region" description="Basic residues" evidence="1">
    <location>
        <begin position="139"/>
        <end position="152"/>
    </location>
</feature>
<feature type="compositionally biased region" description="Basic and acidic residues" evidence="1">
    <location>
        <begin position="856"/>
        <end position="875"/>
    </location>
</feature>
<feature type="compositionally biased region" description="Low complexity" evidence="1">
    <location>
        <begin position="156"/>
        <end position="175"/>
    </location>
</feature>
<feature type="region of interest" description="Disordered" evidence="1">
    <location>
        <begin position="783"/>
        <end position="814"/>
    </location>
</feature>
<organism evidence="2 3">
    <name type="scientific">Tetragonisca angustula</name>
    <dbReference type="NCBI Taxonomy" id="166442"/>
    <lineage>
        <taxon>Eukaryota</taxon>
        <taxon>Metazoa</taxon>
        <taxon>Ecdysozoa</taxon>
        <taxon>Arthropoda</taxon>
        <taxon>Hexapoda</taxon>
        <taxon>Insecta</taxon>
        <taxon>Pterygota</taxon>
        <taxon>Neoptera</taxon>
        <taxon>Endopterygota</taxon>
        <taxon>Hymenoptera</taxon>
        <taxon>Apocrita</taxon>
        <taxon>Aculeata</taxon>
        <taxon>Apoidea</taxon>
        <taxon>Anthophila</taxon>
        <taxon>Apidae</taxon>
        <taxon>Tetragonisca</taxon>
    </lineage>
</organism>
<feature type="region of interest" description="Disordered" evidence="1">
    <location>
        <begin position="435"/>
        <end position="526"/>
    </location>
</feature>
<feature type="compositionally biased region" description="Basic and acidic residues" evidence="1">
    <location>
        <begin position="496"/>
        <end position="511"/>
    </location>
</feature>
<name>A0AAW0ZSP9_9HYME</name>
<feature type="region of interest" description="Disordered" evidence="1">
    <location>
        <begin position="846"/>
        <end position="932"/>
    </location>
</feature>
<feature type="compositionally biased region" description="Polar residues" evidence="1">
    <location>
        <begin position="752"/>
        <end position="768"/>
    </location>
</feature>
<feature type="region of interest" description="Disordered" evidence="1">
    <location>
        <begin position="91"/>
        <end position="119"/>
    </location>
</feature>
<feature type="region of interest" description="Disordered" evidence="1">
    <location>
        <begin position="335"/>
        <end position="413"/>
    </location>
</feature>
<feature type="compositionally biased region" description="Basic and acidic residues" evidence="1">
    <location>
        <begin position="1090"/>
        <end position="1108"/>
    </location>
</feature>
<feature type="region of interest" description="Disordered" evidence="1">
    <location>
        <begin position="138"/>
        <end position="188"/>
    </location>
</feature>
<feature type="compositionally biased region" description="Acidic residues" evidence="1">
    <location>
        <begin position="876"/>
        <end position="904"/>
    </location>
</feature>
<feature type="region of interest" description="Disordered" evidence="1">
    <location>
        <begin position="19"/>
        <end position="60"/>
    </location>
</feature>
<feature type="compositionally biased region" description="Polar residues" evidence="1">
    <location>
        <begin position="603"/>
        <end position="613"/>
    </location>
</feature>
<feature type="compositionally biased region" description="Polar residues" evidence="1">
    <location>
        <begin position="441"/>
        <end position="471"/>
    </location>
</feature>
<feature type="compositionally biased region" description="Basic and acidic residues" evidence="1">
    <location>
        <begin position="274"/>
        <end position="284"/>
    </location>
</feature>
<feature type="compositionally biased region" description="Basic and acidic residues" evidence="1">
    <location>
        <begin position="29"/>
        <end position="47"/>
    </location>
</feature>
<feature type="compositionally biased region" description="Basic and acidic residues" evidence="1">
    <location>
        <begin position="1028"/>
        <end position="1038"/>
    </location>
</feature>
<reference evidence="2 3" key="1">
    <citation type="submission" date="2024-05" db="EMBL/GenBank/DDBJ databases">
        <title>The nuclear and mitochondrial genome assemblies of Tetragonisca angustula (Apidae: Meliponini), a tiny yet remarkable pollinator in the Neotropics.</title>
        <authorList>
            <person name="Ferrari R."/>
            <person name="Ricardo P.C."/>
            <person name="Dias F.C."/>
            <person name="Araujo N.S."/>
            <person name="Soares D.O."/>
            <person name="Zhou Q.-S."/>
            <person name="Zhu C.-D."/>
            <person name="Coutinho L."/>
            <person name="Airas M.C."/>
            <person name="Batista T.M."/>
        </authorList>
    </citation>
    <scope>NUCLEOTIDE SEQUENCE [LARGE SCALE GENOMIC DNA]</scope>
    <source>
        <strain evidence="2">ASF017062</strain>
        <tissue evidence="2">Abdomen</tissue>
    </source>
</reference>
<feature type="region of interest" description="Disordered" evidence="1">
    <location>
        <begin position="566"/>
        <end position="650"/>
    </location>
</feature>
<feature type="compositionally biased region" description="Basic and acidic residues" evidence="1">
    <location>
        <begin position="395"/>
        <end position="410"/>
    </location>
</feature>
<feature type="region of interest" description="Disordered" evidence="1">
    <location>
        <begin position="711"/>
        <end position="768"/>
    </location>
</feature>
<feature type="compositionally biased region" description="Acidic residues" evidence="1">
    <location>
        <begin position="1042"/>
        <end position="1053"/>
    </location>
</feature>
<comment type="caution">
    <text evidence="2">The sequence shown here is derived from an EMBL/GenBank/DDBJ whole genome shotgun (WGS) entry which is preliminary data.</text>
</comment>
<feature type="compositionally biased region" description="Basic and acidic residues" evidence="1">
    <location>
        <begin position="905"/>
        <end position="921"/>
    </location>
</feature>
<feature type="compositionally biased region" description="Low complexity" evidence="1">
    <location>
        <begin position="298"/>
        <end position="314"/>
    </location>
</feature>
<feature type="compositionally biased region" description="Basic and acidic residues" evidence="1">
    <location>
        <begin position="732"/>
        <end position="750"/>
    </location>
</feature>
<feature type="compositionally biased region" description="Polar residues" evidence="1">
    <location>
        <begin position="1000"/>
        <end position="1018"/>
    </location>
</feature>
<feature type="compositionally biased region" description="Basic and acidic residues" evidence="1">
    <location>
        <begin position="1118"/>
        <end position="1143"/>
    </location>
</feature>
<feature type="compositionally biased region" description="Polar residues" evidence="1">
    <location>
        <begin position="337"/>
        <end position="346"/>
    </location>
</feature>
<feature type="compositionally biased region" description="Polar residues" evidence="1">
    <location>
        <begin position="48"/>
        <end position="60"/>
    </location>
</feature>
<keyword evidence="3" id="KW-1185">Reference proteome</keyword>
<feature type="compositionally biased region" description="Basic and acidic residues" evidence="1">
    <location>
        <begin position="229"/>
        <end position="239"/>
    </location>
</feature>